<dbReference type="Gene3D" id="3.90.76.10">
    <property type="entry name" value="Dipeptide-binding Protein, Domain 1"/>
    <property type="match status" value="1"/>
</dbReference>
<dbReference type="GO" id="GO:1904680">
    <property type="term" value="F:peptide transmembrane transporter activity"/>
    <property type="evidence" value="ECO:0007669"/>
    <property type="project" value="TreeGrafter"/>
</dbReference>
<dbReference type="OrthoDB" id="9046151at2"/>
<dbReference type="GO" id="GO:0043190">
    <property type="term" value="C:ATP-binding cassette (ABC) transporter complex"/>
    <property type="evidence" value="ECO:0007669"/>
    <property type="project" value="InterPro"/>
</dbReference>
<protein>
    <submittedName>
        <fullName evidence="4">ABC transporter substrate-binding protein</fullName>
    </submittedName>
</protein>
<evidence type="ECO:0000256" key="1">
    <source>
        <dbReference type="ARBA" id="ARBA00022729"/>
    </source>
</evidence>
<dbReference type="PANTHER" id="PTHR30290:SF38">
    <property type="entry name" value="D,D-DIPEPTIDE-BINDING PERIPLASMIC PROTEIN DDPA-RELATED"/>
    <property type="match status" value="1"/>
</dbReference>
<dbReference type="PROSITE" id="PS51257">
    <property type="entry name" value="PROKAR_LIPOPROTEIN"/>
    <property type="match status" value="1"/>
</dbReference>
<proteinExistence type="predicted"/>
<accession>A0A810KXK6</accession>
<dbReference type="GO" id="GO:0042597">
    <property type="term" value="C:periplasmic space"/>
    <property type="evidence" value="ECO:0007669"/>
    <property type="project" value="UniProtKB-ARBA"/>
</dbReference>
<evidence type="ECO:0000256" key="2">
    <source>
        <dbReference type="SAM" id="SignalP"/>
    </source>
</evidence>
<dbReference type="PANTHER" id="PTHR30290">
    <property type="entry name" value="PERIPLASMIC BINDING COMPONENT OF ABC TRANSPORTER"/>
    <property type="match status" value="1"/>
</dbReference>
<dbReference type="Pfam" id="PF00496">
    <property type="entry name" value="SBP_bac_5"/>
    <property type="match status" value="1"/>
</dbReference>
<dbReference type="GO" id="GO:0015833">
    <property type="term" value="P:peptide transport"/>
    <property type="evidence" value="ECO:0007669"/>
    <property type="project" value="TreeGrafter"/>
</dbReference>
<dbReference type="PIRSF" id="PIRSF002741">
    <property type="entry name" value="MppA"/>
    <property type="match status" value="1"/>
</dbReference>
<dbReference type="RefSeq" id="WP_051802309.1">
    <property type="nucleotide sequence ID" value="NZ_AP023354.1"/>
</dbReference>
<dbReference type="InterPro" id="IPR000914">
    <property type="entry name" value="SBP_5_dom"/>
</dbReference>
<dbReference type="Gene3D" id="3.40.190.10">
    <property type="entry name" value="Periplasmic binding protein-like II"/>
    <property type="match status" value="1"/>
</dbReference>
<dbReference type="InterPro" id="IPR039424">
    <property type="entry name" value="SBP_5"/>
</dbReference>
<reference evidence="4" key="1">
    <citation type="submission" date="2020-08" db="EMBL/GenBank/DDBJ databases">
        <title>Whole genome shotgun sequence of Actinocatenispora sera NBRC 101916.</title>
        <authorList>
            <person name="Komaki H."/>
            <person name="Tamura T."/>
        </authorList>
    </citation>
    <scope>NUCLEOTIDE SEQUENCE</scope>
    <source>
        <strain evidence="4">NBRC 101916</strain>
    </source>
</reference>
<dbReference type="Proteomes" id="UP000680750">
    <property type="component" value="Chromosome"/>
</dbReference>
<evidence type="ECO:0000313" key="5">
    <source>
        <dbReference type="Proteomes" id="UP000680750"/>
    </source>
</evidence>
<dbReference type="SUPFAM" id="SSF53850">
    <property type="entry name" value="Periplasmic binding protein-like II"/>
    <property type="match status" value="1"/>
</dbReference>
<keyword evidence="5" id="KW-1185">Reference proteome</keyword>
<evidence type="ECO:0000259" key="3">
    <source>
        <dbReference type="Pfam" id="PF00496"/>
    </source>
</evidence>
<dbReference type="AlphaFoldDB" id="A0A810KXK6"/>
<dbReference type="InterPro" id="IPR030678">
    <property type="entry name" value="Peptide/Ni-bd"/>
</dbReference>
<dbReference type="KEGG" id="aser:Asera_19320"/>
<name>A0A810KXK6_9ACTN</name>
<gene>
    <name evidence="4" type="ORF">Asera_19320</name>
</gene>
<feature type="domain" description="Solute-binding protein family 5" evidence="3">
    <location>
        <begin position="90"/>
        <end position="456"/>
    </location>
</feature>
<dbReference type="EMBL" id="AP023354">
    <property type="protein sequence ID" value="BCJ27824.1"/>
    <property type="molecule type" value="Genomic_DNA"/>
</dbReference>
<evidence type="ECO:0000313" key="4">
    <source>
        <dbReference type="EMBL" id="BCJ27824.1"/>
    </source>
</evidence>
<feature type="signal peptide" evidence="2">
    <location>
        <begin position="1"/>
        <end position="23"/>
    </location>
</feature>
<dbReference type="Gene3D" id="3.10.105.10">
    <property type="entry name" value="Dipeptide-binding Protein, Domain 3"/>
    <property type="match status" value="1"/>
</dbReference>
<sequence>MRTRRLMAALAVVPLLLTAAACSGTETSVGRQLTGSAPFDARPVRDGGTLTVALSQDPDALDPTTANTFVAREVFASMCQKLYDVDENLKIVPQLAAALPKLSDHDRTATIALRQGLKFNDGTTMDAQAVRTTLVRDLTLPTSSRKSELGAVKSVDVVDDHTVRLHLSRPFAPLAAQLADRAGMIMSPAALRKYGKNFGAHPQCVGPFSFVSRTSGSQIVLKKSPYYYGKAKVKLDKLIYKIVTDANVRSANLQSGDIQVAERLATSDVGTLSADKSLKILPGGGISYQGITINTSNVHGTDKKPGKVDTPLAQHPELRQAFGLSLDRDVINRVVFNGLYDPDCSPLPKNSPYRDPKATCPKRDLAKARRLVKQSGVKTPVPVTLSLTADPVSERLGQVIQAMAKEAGFAVKVVPGEFVTTLNQAREGKFDTIQVGWSGRVDPDGDINDLITSGGSNNYSGLHDPVIDNGVHAAAATTDTAKRRALYSTVIARQHELNGIIYLYHERYFLGTSANVAGIRYYSDGIPRFETAGYAK</sequence>
<feature type="chain" id="PRO_5039500366" evidence="2">
    <location>
        <begin position="24"/>
        <end position="536"/>
    </location>
</feature>
<keyword evidence="1 2" id="KW-0732">Signal</keyword>
<organism evidence="4 5">
    <name type="scientific">Actinocatenispora sera</name>
    <dbReference type="NCBI Taxonomy" id="390989"/>
    <lineage>
        <taxon>Bacteria</taxon>
        <taxon>Bacillati</taxon>
        <taxon>Actinomycetota</taxon>
        <taxon>Actinomycetes</taxon>
        <taxon>Micromonosporales</taxon>
        <taxon>Micromonosporaceae</taxon>
        <taxon>Actinocatenispora</taxon>
    </lineage>
</organism>